<dbReference type="PANTHER" id="PTHR18866:SF33">
    <property type="entry name" value="METHYLCROTONOYL-COA CARBOXYLASE SUBUNIT ALPHA, MITOCHONDRIAL-RELATED"/>
    <property type="match status" value="1"/>
</dbReference>
<keyword evidence="10 18" id="KW-0067">ATP-binding</keyword>
<dbReference type="InterPro" id="IPR005481">
    <property type="entry name" value="BC-like_N"/>
</dbReference>
<feature type="domain" description="ATP-grasp" evidence="21">
    <location>
        <begin position="128"/>
        <end position="331"/>
    </location>
</feature>
<evidence type="ECO:0000256" key="9">
    <source>
        <dbReference type="ARBA" id="ARBA00022832"/>
    </source>
</evidence>
<feature type="domain" description="Lipoyl-binding" evidence="20">
    <location>
        <begin position="517"/>
        <end position="593"/>
    </location>
</feature>
<dbReference type="InterPro" id="IPR005482">
    <property type="entry name" value="Biotin_COase_C"/>
</dbReference>
<keyword evidence="8 18" id="KW-0547">Nucleotide-binding</keyword>
<evidence type="ECO:0000259" key="22">
    <source>
        <dbReference type="PROSITE" id="PS50979"/>
    </source>
</evidence>
<comment type="catalytic activity">
    <reaction evidence="16">
        <text>N(6)-biotinyl-L-lysyl-[protein] + hydrogencarbonate + ATP = N(6)-carboxybiotinyl-L-lysyl-[protein] + ADP + phosphate + H(+)</text>
        <dbReference type="Rhea" id="RHEA:13501"/>
        <dbReference type="Rhea" id="RHEA-COMP:10505"/>
        <dbReference type="Rhea" id="RHEA-COMP:10506"/>
        <dbReference type="ChEBI" id="CHEBI:15378"/>
        <dbReference type="ChEBI" id="CHEBI:17544"/>
        <dbReference type="ChEBI" id="CHEBI:30616"/>
        <dbReference type="ChEBI" id="CHEBI:43474"/>
        <dbReference type="ChEBI" id="CHEBI:83144"/>
        <dbReference type="ChEBI" id="CHEBI:83145"/>
        <dbReference type="ChEBI" id="CHEBI:456216"/>
        <dbReference type="EC" id="6.3.4.14"/>
    </reaction>
    <physiologicalReaction direction="left-to-right" evidence="16">
        <dbReference type="Rhea" id="RHEA:13502"/>
    </physiologicalReaction>
</comment>
<evidence type="ECO:0000256" key="11">
    <source>
        <dbReference type="ARBA" id="ARBA00022842"/>
    </source>
</evidence>
<dbReference type="CDD" id="cd06850">
    <property type="entry name" value="biotinyl_domain"/>
    <property type="match status" value="1"/>
</dbReference>
<evidence type="ECO:0000313" key="23">
    <source>
        <dbReference type="EMBL" id="MCZ9294667.1"/>
    </source>
</evidence>
<evidence type="ECO:0000256" key="5">
    <source>
        <dbReference type="ARBA" id="ARBA00022516"/>
    </source>
</evidence>
<dbReference type="FunFam" id="3.40.50.20:FF:000010">
    <property type="entry name" value="Propionyl-CoA carboxylase subunit alpha"/>
    <property type="match status" value="1"/>
</dbReference>
<evidence type="ECO:0000259" key="20">
    <source>
        <dbReference type="PROSITE" id="PS50968"/>
    </source>
</evidence>
<dbReference type="InterPro" id="IPR011054">
    <property type="entry name" value="Rudment_hybrid_motif"/>
</dbReference>
<dbReference type="InterPro" id="IPR011761">
    <property type="entry name" value="ATP-grasp"/>
</dbReference>
<dbReference type="Pfam" id="PF00364">
    <property type="entry name" value="Biotin_lipoyl"/>
    <property type="match status" value="1"/>
</dbReference>
<evidence type="ECO:0000256" key="6">
    <source>
        <dbReference type="ARBA" id="ARBA00022598"/>
    </source>
</evidence>
<evidence type="ECO:0000256" key="13">
    <source>
        <dbReference type="ARBA" id="ARBA00023160"/>
    </source>
</evidence>
<dbReference type="GO" id="GO:0006633">
    <property type="term" value="P:fatty acid biosynthetic process"/>
    <property type="evidence" value="ECO:0007669"/>
    <property type="project" value="UniProtKB-KW"/>
</dbReference>
<keyword evidence="11" id="KW-0460">Magnesium</keyword>
<comment type="cofactor">
    <cofactor evidence="1">
        <name>biotin</name>
        <dbReference type="ChEBI" id="CHEBI:57586"/>
    </cofactor>
</comment>
<keyword evidence="15" id="KW-0092">Biotin</keyword>
<dbReference type="Gene3D" id="3.30.470.20">
    <property type="entry name" value="ATP-grasp fold, B domain"/>
    <property type="match status" value="1"/>
</dbReference>
<dbReference type="FunFam" id="2.40.50.100:FF:000003">
    <property type="entry name" value="Acetyl-CoA carboxylase biotin carboxyl carrier protein"/>
    <property type="match status" value="1"/>
</dbReference>
<reference evidence="23" key="1">
    <citation type="submission" date="2022-02" db="EMBL/GenBank/DDBJ databases">
        <title>Corynebacterium sp. from urogenital microbiome.</title>
        <authorList>
            <person name="Cappelli E.A."/>
            <person name="Ribeiro T.G."/>
            <person name="Peixe L."/>
        </authorList>
    </citation>
    <scope>NUCLEOTIDE SEQUENCE</scope>
    <source>
        <strain evidence="23">C8Ua_172</strain>
    </source>
</reference>
<keyword evidence="6" id="KW-0436">Ligase</keyword>
<sequence>MSAASNALTISKVLIANRGEIAVRVIRAAKDAGIASVAVYAEPDTDAPFVELADEAFALGGATAADSYLNFDKIIGAAKASGADAIHPGYGFLSENADFAQRVIDEGLTWIGPSPEAIALLGDKVEARQIAEKVGAPMAPGTKDPVATADEVLAFADEHGLPVAIKAAFGGGGRGMKVAHTREEIPELFESATREAVAAFGRGECFVERYLDRARHVEAQVIADKHGNVIVAGTRDCTLQRRFQKLVEEAPAPFLSDAQRESIHSSAKAIVKEAGYYGAGTVEYLVGAPEADGSDGLVSFLEVNTRLQVEHPVTEETAGIDLVREQFRIASDLPLRLTSDPEPRGHAIEFRINGEDPGMNFMPAPGTITRYVEPSGTGVRVDSGVRAGNVIGGQFDSMLAKLIVTGEDRDEAIQRARRALSEYEVAGLPTVIPFHQAVLNDPAFIGDGTRFGVYTRWIEEEFNNTIPPYQDTDDDAEEPGGNRTYAVEIDGRRIEVALPSSLVIGNGAKRKSKKRRSSGAALSGDAVPAPMQGTVVKVNVAEGDSVNEGDILLVLEAMKMENPVKAHKSGTVKGLAAEQGEQVNKNAVLLEIQ</sequence>
<dbReference type="RefSeq" id="WP_269966084.1">
    <property type="nucleotide sequence ID" value="NZ_JAKMUS010000016.1"/>
</dbReference>
<dbReference type="InterPro" id="IPR013815">
    <property type="entry name" value="ATP_grasp_subdomain_1"/>
</dbReference>
<evidence type="ECO:0000256" key="16">
    <source>
        <dbReference type="ARBA" id="ARBA00048501"/>
    </source>
</evidence>
<dbReference type="SUPFAM" id="SSF51246">
    <property type="entry name" value="Rudiment single hybrid motif"/>
    <property type="match status" value="1"/>
</dbReference>
<dbReference type="Proteomes" id="UP001146468">
    <property type="component" value="Unassembled WGS sequence"/>
</dbReference>
<dbReference type="EMBL" id="JAKMUS010000016">
    <property type="protein sequence ID" value="MCZ9294667.1"/>
    <property type="molecule type" value="Genomic_DNA"/>
</dbReference>
<dbReference type="InterPro" id="IPR050856">
    <property type="entry name" value="Biotin_carboxylase_complex"/>
</dbReference>
<dbReference type="Gene3D" id="2.40.50.100">
    <property type="match status" value="1"/>
</dbReference>
<keyword evidence="12" id="KW-0443">Lipid metabolism</keyword>
<name>A0A9X3RL28_9CORY</name>
<dbReference type="PROSITE" id="PS00867">
    <property type="entry name" value="CPSASE_2"/>
    <property type="match status" value="1"/>
</dbReference>
<dbReference type="AlphaFoldDB" id="A0A9X3RL28"/>
<dbReference type="Gene3D" id="3.30.1490.20">
    <property type="entry name" value="ATP-grasp fold, A domain"/>
    <property type="match status" value="1"/>
</dbReference>
<dbReference type="InterPro" id="IPR000089">
    <property type="entry name" value="Biotin_lipoyl"/>
</dbReference>
<dbReference type="InterPro" id="IPR001882">
    <property type="entry name" value="Biotin_BS"/>
</dbReference>
<dbReference type="SMART" id="SM00878">
    <property type="entry name" value="Biotin_carb_C"/>
    <property type="match status" value="1"/>
</dbReference>
<organism evidence="23 24">
    <name type="scientific">Corynebacterium meitnerae</name>
    <dbReference type="NCBI Taxonomy" id="2913498"/>
    <lineage>
        <taxon>Bacteria</taxon>
        <taxon>Bacillati</taxon>
        <taxon>Actinomycetota</taxon>
        <taxon>Actinomycetes</taxon>
        <taxon>Mycobacteriales</taxon>
        <taxon>Corynebacteriaceae</taxon>
        <taxon>Corynebacterium</taxon>
    </lineage>
</organism>
<evidence type="ECO:0000256" key="18">
    <source>
        <dbReference type="PROSITE-ProRule" id="PRU00409"/>
    </source>
</evidence>
<keyword evidence="9" id="KW-0276">Fatty acid metabolism</keyword>
<evidence type="ECO:0000256" key="19">
    <source>
        <dbReference type="SAM" id="MobiDB-lite"/>
    </source>
</evidence>
<dbReference type="PROSITE" id="PS50968">
    <property type="entry name" value="BIOTINYL_LIPOYL"/>
    <property type="match status" value="1"/>
</dbReference>
<evidence type="ECO:0000256" key="4">
    <source>
        <dbReference type="ARBA" id="ARBA00013263"/>
    </source>
</evidence>
<feature type="region of interest" description="Disordered" evidence="19">
    <location>
        <begin position="507"/>
        <end position="526"/>
    </location>
</feature>
<protein>
    <recommendedName>
        <fullName evidence="17">Biotin-dependent acyl-coenzyme A carboxylase alpha3 subunit</fullName>
        <ecNumber evidence="4">6.3.4.14</ecNumber>
    </recommendedName>
</protein>
<keyword evidence="5" id="KW-0444">Lipid biosynthesis</keyword>
<evidence type="ECO:0000256" key="3">
    <source>
        <dbReference type="ARBA" id="ARBA00005194"/>
    </source>
</evidence>
<evidence type="ECO:0000313" key="24">
    <source>
        <dbReference type="Proteomes" id="UP001146468"/>
    </source>
</evidence>
<evidence type="ECO:0000256" key="2">
    <source>
        <dbReference type="ARBA" id="ARBA00004796"/>
    </source>
</evidence>
<dbReference type="GO" id="GO:0046872">
    <property type="term" value="F:metal ion binding"/>
    <property type="evidence" value="ECO:0007669"/>
    <property type="project" value="UniProtKB-KW"/>
</dbReference>
<keyword evidence="13" id="KW-0275">Fatty acid biosynthesis</keyword>
<dbReference type="FunFam" id="3.30.1490.20:FF:000003">
    <property type="entry name" value="acetyl-CoA carboxylase isoform X1"/>
    <property type="match status" value="1"/>
</dbReference>
<dbReference type="InterPro" id="IPR005479">
    <property type="entry name" value="CPAse_ATP-bd"/>
</dbReference>
<dbReference type="Pfam" id="PF00289">
    <property type="entry name" value="Biotin_carb_N"/>
    <property type="match status" value="1"/>
</dbReference>
<evidence type="ECO:0000259" key="21">
    <source>
        <dbReference type="PROSITE" id="PS50975"/>
    </source>
</evidence>
<dbReference type="EC" id="6.3.4.14" evidence="4"/>
<dbReference type="Pfam" id="PF02786">
    <property type="entry name" value="CPSase_L_D2"/>
    <property type="match status" value="1"/>
</dbReference>
<evidence type="ECO:0000256" key="7">
    <source>
        <dbReference type="ARBA" id="ARBA00022723"/>
    </source>
</evidence>
<feature type="domain" description="Biotin carboxylation" evidence="22">
    <location>
        <begin position="9"/>
        <end position="459"/>
    </location>
</feature>
<evidence type="ECO:0000256" key="10">
    <source>
        <dbReference type="ARBA" id="ARBA00022840"/>
    </source>
</evidence>
<dbReference type="InterPro" id="IPR011764">
    <property type="entry name" value="Biotin_carboxylation_dom"/>
</dbReference>
<evidence type="ECO:0000256" key="15">
    <source>
        <dbReference type="ARBA" id="ARBA00023267"/>
    </source>
</evidence>
<evidence type="ECO:0000256" key="14">
    <source>
        <dbReference type="ARBA" id="ARBA00023211"/>
    </source>
</evidence>
<dbReference type="PROSITE" id="PS00188">
    <property type="entry name" value="BIOTIN"/>
    <property type="match status" value="1"/>
</dbReference>
<dbReference type="PROSITE" id="PS50975">
    <property type="entry name" value="ATP_GRASP"/>
    <property type="match status" value="1"/>
</dbReference>
<comment type="pathway">
    <text evidence="2">Lipid metabolism; mycolic acid biosynthesis.</text>
</comment>
<gene>
    <name evidence="23" type="ORF">L8U60_09245</name>
</gene>
<proteinExistence type="predicted"/>
<accession>A0A9X3RL28</accession>
<dbReference type="PANTHER" id="PTHR18866">
    <property type="entry name" value="CARBOXYLASE:PYRUVATE/ACETYL-COA/PROPIONYL-COA CARBOXYLASE"/>
    <property type="match status" value="1"/>
</dbReference>
<dbReference type="Gene3D" id="3.40.50.20">
    <property type="match status" value="1"/>
</dbReference>
<dbReference type="Pfam" id="PF02785">
    <property type="entry name" value="Biotin_carb_C"/>
    <property type="match status" value="1"/>
</dbReference>
<dbReference type="PROSITE" id="PS50979">
    <property type="entry name" value="BC"/>
    <property type="match status" value="1"/>
</dbReference>
<dbReference type="SUPFAM" id="SSF51230">
    <property type="entry name" value="Single hybrid motif"/>
    <property type="match status" value="1"/>
</dbReference>
<dbReference type="GO" id="GO:0004075">
    <property type="term" value="F:biotin carboxylase activity"/>
    <property type="evidence" value="ECO:0007669"/>
    <property type="project" value="UniProtKB-EC"/>
</dbReference>
<keyword evidence="24" id="KW-1185">Reference proteome</keyword>
<evidence type="ECO:0000256" key="8">
    <source>
        <dbReference type="ARBA" id="ARBA00022741"/>
    </source>
</evidence>
<dbReference type="FunFam" id="3.30.470.20:FF:000053">
    <property type="entry name" value="Acetyl-/propionyl-coenzyme A carboxylase alpha chain"/>
    <property type="match status" value="1"/>
</dbReference>
<comment type="pathway">
    <text evidence="3">Lipid metabolism; fatty acid biosynthesis.</text>
</comment>
<dbReference type="SUPFAM" id="SSF56059">
    <property type="entry name" value="Glutathione synthetase ATP-binding domain-like"/>
    <property type="match status" value="1"/>
</dbReference>
<evidence type="ECO:0000256" key="1">
    <source>
        <dbReference type="ARBA" id="ARBA00001953"/>
    </source>
</evidence>
<dbReference type="GO" id="GO:0005524">
    <property type="term" value="F:ATP binding"/>
    <property type="evidence" value="ECO:0007669"/>
    <property type="project" value="UniProtKB-UniRule"/>
</dbReference>
<comment type="caution">
    <text evidence="23">The sequence shown here is derived from an EMBL/GenBank/DDBJ whole genome shotgun (WGS) entry which is preliminary data.</text>
</comment>
<evidence type="ECO:0000256" key="12">
    <source>
        <dbReference type="ARBA" id="ARBA00023098"/>
    </source>
</evidence>
<dbReference type="SUPFAM" id="SSF52440">
    <property type="entry name" value="PreATP-grasp domain"/>
    <property type="match status" value="1"/>
</dbReference>
<feature type="compositionally biased region" description="Basic residues" evidence="19">
    <location>
        <begin position="508"/>
        <end position="517"/>
    </location>
</feature>
<dbReference type="InterPro" id="IPR016185">
    <property type="entry name" value="PreATP-grasp_dom_sf"/>
</dbReference>
<keyword evidence="7" id="KW-0479">Metal-binding</keyword>
<keyword evidence="14" id="KW-0464">Manganese</keyword>
<evidence type="ECO:0000256" key="17">
    <source>
        <dbReference type="ARBA" id="ARBA00069499"/>
    </source>
</evidence>
<dbReference type="InterPro" id="IPR011053">
    <property type="entry name" value="Single_hybrid_motif"/>
</dbReference>